<dbReference type="PANTHER" id="PTHR36115:SF6">
    <property type="entry name" value="PROLINE-RICH ANTIGEN HOMOLOG"/>
    <property type="match status" value="1"/>
</dbReference>
<evidence type="ECO:0000313" key="10">
    <source>
        <dbReference type="Proteomes" id="UP001183629"/>
    </source>
</evidence>
<organism evidence="9 10">
    <name type="scientific">Catenuloplanes niger</name>
    <dbReference type="NCBI Taxonomy" id="587534"/>
    <lineage>
        <taxon>Bacteria</taxon>
        <taxon>Bacillati</taxon>
        <taxon>Actinomycetota</taxon>
        <taxon>Actinomycetes</taxon>
        <taxon>Micromonosporales</taxon>
        <taxon>Micromonosporaceae</taxon>
        <taxon>Catenuloplanes</taxon>
    </lineage>
</organism>
<dbReference type="Proteomes" id="UP001183629">
    <property type="component" value="Unassembled WGS sequence"/>
</dbReference>
<comment type="caution">
    <text evidence="9">The sequence shown here is derived from an EMBL/GenBank/DDBJ whole genome shotgun (WGS) entry which is preliminary data.</text>
</comment>
<keyword evidence="5 7" id="KW-0472">Membrane</keyword>
<proteinExistence type="predicted"/>
<sequence length="246" mass="26495">MTYPPNQGQPYGQQPNYGQGQQPGYGQQPPSYGQQPQQPSYGQPQQPSYGQQPQSYGQPQQPSYGQQPQSYGQPQSPAYGQPAYGTPQGGGGYGGGYGAPQEYASWFHRVGATLVDGLVVAPFSILAVILGGSFSTQVDPTTGVATPTTPNALYFIFLALGGLLGIYNQIWLQGKTGQSWGKKALGIKLISENDGQPIGPLLVFVRGIVHILDSFPCYIGYLWPIWDDKNQTFADKIMKTVVVSAR</sequence>
<dbReference type="RefSeq" id="WP_310421491.1">
    <property type="nucleotide sequence ID" value="NZ_JAVDYC010000001.1"/>
</dbReference>
<keyword evidence="4 7" id="KW-1133">Transmembrane helix</keyword>
<reference evidence="9 10" key="1">
    <citation type="submission" date="2023-07" db="EMBL/GenBank/DDBJ databases">
        <title>Sequencing the genomes of 1000 actinobacteria strains.</title>
        <authorList>
            <person name="Klenk H.-P."/>
        </authorList>
    </citation>
    <scope>NUCLEOTIDE SEQUENCE [LARGE SCALE GENOMIC DNA]</scope>
    <source>
        <strain evidence="9 10">DSM 44711</strain>
    </source>
</reference>
<evidence type="ECO:0000256" key="4">
    <source>
        <dbReference type="ARBA" id="ARBA00022989"/>
    </source>
</evidence>
<dbReference type="EMBL" id="JAVDYC010000001">
    <property type="protein sequence ID" value="MDR7326182.1"/>
    <property type="molecule type" value="Genomic_DNA"/>
</dbReference>
<accession>A0AAE3ZUL9</accession>
<feature type="transmembrane region" description="Helical" evidence="7">
    <location>
        <begin position="110"/>
        <end position="132"/>
    </location>
</feature>
<evidence type="ECO:0000256" key="2">
    <source>
        <dbReference type="ARBA" id="ARBA00022475"/>
    </source>
</evidence>
<name>A0AAE3ZUL9_9ACTN</name>
<dbReference type="AlphaFoldDB" id="A0AAE3ZUL9"/>
<gene>
    <name evidence="9" type="ORF">J2S44_006432</name>
</gene>
<keyword evidence="2" id="KW-1003">Cell membrane</keyword>
<evidence type="ECO:0000256" key="1">
    <source>
        <dbReference type="ARBA" id="ARBA00004651"/>
    </source>
</evidence>
<evidence type="ECO:0000256" key="5">
    <source>
        <dbReference type="ARBA" id="ARBA00023136"/>
    </source>
</evidence>
<feature type="compositionally biased region" description="Low complexity" evidence="6">
    <location>
        <begin position="1"/>
        <end position="86"/>
    </location>
</feature>
<feature type="region of interest" description="Disordered" evidence="6">
    <location>
        <begin position="1"/>
        <end position="87"/>
    </location>
</feature>
<feature type="transmembrane region" description="Helical" evidence="7">
    <location>
        <begin position="152"/>
        <end position="172"/>
    </location>
</feature>
<evidence type="ECO:0000259" key="8">
    <source>
        <dbReference type="Pfam" id="PF06271"/>
    </source>
</evidence>
<evidence type="ECO:0000313" key="9">
    <source>
        <dbReference type="EMBL" id="MDR7326182.1"/>
    </source>
</evidence>
<comment type="subcellular location">
    <subcellularLocation>
        <location evidence="1">Cell membrane</location>
        <topology evidence="1">Multi-pass membrane protein</topology>
    </subcellularLocation>
</comment>
<dbReference type="InterPro" id="IPR051791">
    <property type="entry name" value="Pra-immunoreactive"/>
</dbReference>
<protein>
    <submittedName>
        <fullName evidence="9">RDD family membrane protein YckC</fullName>
    </submittedName>
</protein>
<dbReference type="InterPro" id="IPR010432">
    <property type="entry name" value="RDD"/>
</dbReference>
<evidence type="ECO:0000256" key="7">
    <source>
        <dbReference type="SAM" id="Phobius"/>
    </source>
</evidence>
<evidence type="ECO:0000256" key="6">
    <source>
        <dbReference type="SAM" id="MobiDB-lite"/>
    </source>
</evidence>
<dbReference type="Pfam" id="PF06271">
    <property type="entry name" value="RDD"/>
    <property type="match status" value="1"/>
</dbReference>
<feature type="domain" description="RDD" evidence="8">
    <location>
        <begin position="103"/>
        <end position="238"/>
    </location>
</feature>
<evidence type="ECO:0000256" key="3">
    <source>
        <dbReference type="ARBA" id="ARBA00022692"/>
    </source>
</evidence>
<dbReference type="PANTHER" id="PTHR36115">
    <property type="entry name" value="PROLINE-RICH ANTIGEN HOMOLOG-RELATED"/>
    <property type="match status" value="1"/>
</dbReference>
<keyword evidence="10" id="KW-1185">Reference proteome</keyword>
<dbReference type="GO" id="GO:0005886">
    <property type="term" value="C:plasma membrane"/>
    <property type="evidence" value="ECO:0007669"/>
    <property type="project" value="UniProtKB-SubCell"/>
</dbReference>
<keyword evidence="3 7" id="KW-0812">Transmembrane</keyword>